<dbReference type="Pfam" id="PF13627">
    <property type="entry name" value="LptM_cons"/>
    <property type="match status" value="1"/>
</dbReference>
<dbReference type="NCBIfam" id="NF047847">
    <property type="entry name" value="SS_mature_LptM"/>
    <property type="match status" value="1"/>
</dbReference>
<evidence type="ECO:0000256" key="6">
    <source>
        <dbReference type="ARBA" id="ARBA00023288"/>
    </source>
</evidence>
<reference evidence="7 8" key="1">
    <citation type="submission" date="2018-05" db="EMBL/GenBank/DDBJ databases">
        <title>Reference genomes for bee gut microbiota database.</title>
        <authorList>
            <person name="Ellegaard K.M."/>
        </authorList>
    </citation>
    <scope>NUCLEOTIDE SEQUENCE [LARGE SCALE GENOMIC DNA]</scope>
    <source>
        <strain evidence="7 8">ESL0172</strain>
    </source>
</reference>
<evidence type="ECO:0000256" key="2">
    <source>
        <dbReference type="ARBA" id="ARBA00022729"/>
    </source>
</evidence>
<evidence type="ECO:0000256" key="5">
    <source>
        <dbReference type="ARBA" id="ARBA00023237"/>
    </source>
</evidence>
<evidence type="ECO:0000256" key="1">
    <source>
        <dbReference type="ARBA" id="ARBA00004459"/>
    </source>
</evidence>
<evidence type="ECO:0000256" key="3">
    <source>
        <dbReference type="ARBA" id="ARBA00023136"/>
    </source>
</evidence>
<comment type="caution">
    <text evidence="7">The sequence shown here is derived from an EMBL/GenBank/DDBJ whole genome shotgun (WGS) entry which is preliminary data.</text>
</comment>
<organism evidence="7 8">
    <name type="scientific">Gilliamella apis</name>
    <dbReference type="NCBI Taxonomy" id="1970738"/>
    <lineage>
        <taxon>Bacteria</taxon>
        <taxon>Pseudomonadati</taxon>
        <taxon>Pseudomonadota</taxon>
        <taxon>Gammaproteobacteria</taxon>
        <taxon>Orbales</taxon>
        <taxon>Orbaceae</taxon>
        <taxon>Gilliamella</taxon>
    </lineage>
</organism>
<keyword evidence="3" id="KW-0472">Membrane</keyword>
<dbReference type="EMBL" id="QGLO01000006">
    <property type="protein sequence ID" value="PXY90418.1"/>
    <property type="molecule type" value="Genomic_DNA"/>
</dbReference>
<dbReference type="RefSeq" id="WP_110448238.1">
    <property type="nucleotide sequence ID" value="NZ_CP132381.1"/>
</dbReference>
<dbReference type="AlphaFoldDB" id="A0A2V4DM40"/>
<protein>
    <submittedName>
        <fullName evidence="7">Cell envelope biogenesis protein OmpA</fullName>
    </submittedName>
</protein>
<dbReference type="Proteomes" id="UP000247673">
    <property type="component" value="Unassembled WGS sequence"/>
</dbReference>
<sequence length="46" mass="4994">MKSALKLFSLFLVIFTLLGCGLKGPLYHPADQSNAIIESNDTNKLA</sequence>
<keyword evidence="4" id="KW-0564">Palmitate</keyword>
<keyword evidence="2" id="KW-0732">Signal</keyword>
<accession>A0A2V4DM40</accession>
<keyword evidence="5" id="KW-0998">Cell outer membrane</keyword>
<keyword evidence="6" id="KW-0449">Lipoprotein</keyword>
<evidence type="ECO:0000313" key="8">
    <source>
        <dbReference type="Proteomes" id="UP000247673"/>
    </source>
</evidence>
<comment type="subcellular location">
    <subcellularLocation>
        <location evidence="1">Cell outer membrane</location>
        <topology evidence="1">Lipid-anchor</topology>
    </subcellularLocation>
</comment>
<gene>
    <name evidence="7" type="ORF">DKK78_08465</name>
</gene>
<evidence type="ECO:0000313" key="7">
    <source>
        <dbReference type="EMBL" id="PXY90418.1"/>
    </source>
</evidence>
<dbReference type="PROSITE" id="PS51257">
    <property type="entry name" value="PROKAR_LIPOPROTEIN"/>
    <property type="match status" value="1"/>
</dbReference>
<keyword evidence="8" id="KW-1185">Reference proteome</keyword>
<proteinExistence type="predicted"/>
<evidence type="ECO:0000256" key="4">
    <source>
        <dbReference type="ARBA" id="ARBA00023139"/>
    </source>
</evidence>
<name>A0A2V4DM40_9GAMM</name>
<dbReference type="GO" id="GO:0009279">
    <property type="term" value="C:cell outer membrane"/>
    <property type="evidence" value="ECO:0007669"/>
    <property type="project" value="UniProtKB-SubCell"/>
</dbReference>
<dbReference type="InterPro" id="IPR032831">
    <property type="entry name" value="LptM_cons"/>
</dbReference>
<dbReference type="OrthoDB" id="7066359at2"/>